<dbReference type="RefSeq" id="WP_386101962.1">
    <property type="nucleotide sequence ID" value="NZ_JBHSAT010000022.1"/>
</dbReference>
<dbReference type="EMBL" id="JBHSAT010000022">
    <property type="protein sequence ID" value="MFC3878163.1"/>
    <property type="molecule type" value="Genomic_DNA"/>
</dbReference>
<reference evidence="2" key="1">
    <citation type="journal article" date="2019" name="Int. J. Syst. Evol. Microbiol.">
        <title>The Global Catalogue of Microorganisms (GCM) 10K type strain sequencing project: providing services to taxonomists for standard genome sequencing and annotation.</title>
        <authorList>
            <consortium name="The Broad Institute Genomics Platform"/>
            <consortium name="The Broad Institute Genome Sequencing Center for Infectious Disease"/>
            <person name="Wu L."/>
            <person name="Ma J."/>
        </authorList>
    </citation>
    <scope>NUCLEOTIDE SEQUENCE [LARGE SCALE GENOMIC DNA]</scope>
    <source>
        <strain evidence="2">CECT 8979</strain>
    </source>
</reference>
<proteinExistence type="predicted"/>
<evidence type="ECO:0008006" key="3">
    <source>
        <dbReference type="Google" id="ProtNLM"/>
    </source>
</evidence>
<name>A0ABV8AJV3_9FLAO</name>
<keyword evidence="2" id="KW-1185">Reference proteome</keyword>
<gene>
    <name evidence="1" type="ORF">ACFOSX_13065</name>
</gene>
<organism evidence="1 2">
    <name type="scientific">Winogradskyella maritima</name>
    <dbReference type="NCBI Taxonomy" id="1517766"/>
    <lineage>
        <taxon>Bacteria</taxon>
        <taxon>Pseudomonadati</taxon>
        <taxon>Bacteroidota</taxon>
        <taxon>Flavobacteriia</taxon>
        <taxon>Flavobacteriales</taxon>
        <taxon>Flavobacteriaceae</taxon>
        <taxon>Winogradskyella</taxon>
    </lineage>
</organism>
<sequence>MKKKLLYDFGTVEIHDSFLIVVMNEGLTLTPDFNAILVDVAEEYFYDTPFVYISHRINSYAVDPKIYTESAKIENLKGFAVVSTDFKAKSNVEIERLFFQKPFESFSSLEMAKDWALNIISE</sequence>
<accession>A0ABV8AJV3</accession>
<evidence type="ECO:0000313" key="2">
    <source>
        <dbReference type="Proteomes" id="UP001595812"/>
    </source>
</evidence>
<comment type="caution">
    <text evidence="1">The sequence shown here is derived from an EMBL/GenBank/DDBJ whole genome shotgun (WGS) entry which is preliminary data.</text>
</comment>
<dbReference type="Proteomes" id="UP001595812">
    <property type="component" value="Unassembled WGS sequence"/>
</dbReference>
<protein>
    <recommendedName>
        <fullName evidence="3">STAS/SEC14 domain-containing protein</fullName>
    </recommendedName>
</protein>
<evidence type="ECO:0000313" key="1">
    <source>
        <dbReference type="EMBL" id="MFC3878163.1"/>
    </source>
</evidence>